<gene>
    <name evidence="2" type="ORF">V6N12_067319</name>
</gene>
<dbReference type="InterPro" id="IPR036108">
    <property type="entry name" value="4pyrrol_syn_uPrphyn_synt_sf"/>
</dbReference>
<dbReference type="CDD" id="cd06578">
    <property type="entry name" value="HemD"/>
    <property type="match status" value="1"/>
</dbReference>
<accession>A0ABR2BDY7</accession>
<feature type="domain" description="Tetrapyrrole biosynthesis uroporphyrinogen III synthase" evidence="1">
    <location>
        <begin position="171"/>
        <end position="277"/>
    </location>
</feature>
<keyword evidence="3" id="KW-1185">Reference proteome</keyword>
<evidence type="ECO:0000313" key="2">
    <source>
        <dbReference type="EMBL" id="KAK8505352.1"/>
    </source>
</evidence>
<reference evidence="2 3" key="1">
    <citation type="journal article" date="2024" name="G3 (Bethesda)">
        <title>Genome assembly of Hibiscus sabdariffa L. provides insights into metabolisms of medicinal natural products.</title>
        <authorList>
            <person name="Kim T."/>
        </authorList>
    </citation>
    <scope>NUCLEOTIDE SEQUENCE [LARGE SCALE GENOMIC DNA]</scope>
    <source>
        <strain evidence="2">TK-2024</strain>
        <tissue evidence="2">Old leaves</tissue>
    </source>
</reference>
<dbReference type="Pfam" id="PF02602">
    <property type="entry name" value="HEM4"/>
    <property type="match status" value="1"/>
</dbReference>
<evidence type="ECO:0000313" key="3">
    <source>
        <dbReference type="Proteomes" id="UP001472677"/>
    </source>
</evidence>
<sequence>MAVPIPNLTTLSTATVKPTVIFTTPPNYAARLSGLLTLKGHNPLWCPTITTSPTPQSLLPHLSPPSLSLFSAVAFPSRASITSFSLAATSLPKPLLPSQGPTFILAALGKDSELIDTPFISQICSNSQRIKIIVPPIATPNSLALSLGEGYGRKVLCPVPKVVGLNEPPVVPDFLQDLKSGGWLPVRVDAYETRWLGPDCVKRVMDKWQEEKEDQVYAIVFTSSGEVEGLLKSLKEFGWDWGMVRRRLPRLVVAAHGPVTAAGAERLGVDVDVVSSDFGSFQGVVDALDVHLKALAEEI</sequence>
<dbReference type="Gene3D" id="3.40.50.10090">
    <property type="match status" value="1"/>
</dbReference>
<organism evidence="2 3">
    <name type="scientific">Hibiscus sabdariffa</name>
    <name type="common">roselle</name>
    <dbReference type="NCBI Taxonomy" id="183260"/>
    <lineage>
        <taxon>Eukaryota</taxon>
        <taxon>Viridiplantae</taxon>
        <taxon>Streptophyta</taxon>
        <taxon>Embryophyta</taxon>
        <taxon>Tracheophyta</taxon>
        <taxon>Spermatophyta</taxon>
        <taxon>Magnoliopsida</taxon>
        <taxon>eudicotyledons</taxon>
        <taxon>Gunneridae</taxon>
        <taxon>Pentapetalae</taxon>
        <taxon>rosids</taxon>
        <taxon>malvids</taxon>
        <taxon>Malvales</taxon>
        <taxon>Malvaceae</taxon>
        <taxon>Malvoideae</taxon>
        <taxon>Hibiscus</taxon>
    </lineage>
</organism>
<proteinExistence type="predicted"/>
<dbReference type="PANTHER" id="PTHR38020:SF1">
    <property type="entry name" value="UROPORPHYRINOGEN-III SYNTHASE"/>
    <property type="match status" value="1"/>
</dbReference>
<dbReference type="EMBL" id="JBBPBM010000128">
    <property type="protein sequence ID" value="KAK8505352.1"/>
    <property type="molecule type" value="Genomic_DNA"/>
</dbReference>
<protein>
    <recommendedName>
        <fullName evidence="1">Tetrapyrrole biosynthesis uroporphyrinogen III synthase domain-containing protein</fullName>
    </recommendedName>
</protein>
<dbReference type="Proteomes" id="UP001472677">
    <property type="component" value="Unassembled WGS sequence"/>
</dbReference>
<comment type="caution">
    <text evidence="2">The sequence shown here is derived from an EMBL/GenBank/DDBJ whole genome shotgun (WGS) entry which is preliminary data.</text>
</comment>
<dbReference type="PANTHER" id="PTHR38020">
    <property type="entry name" value="UROPORPHYRINOGEN-III SYNTHASE"/>
    <property type="match status" value="1"/>
</dbReference>
<evidence type="ECO:0000259" key="1">
    <source>
        <dbReference type="Pfam" id="PF02602"/>
    </source>
</evidence>
<dbReference type="SUPFAM" id="SSF69618">
    <property type="entry name" value="HemD-like"/>
    <property type="match status" value="1"/>
</dbReference>
<name>A0ABR2BDY7_9ROSI</name>
<dbReference type="InterPro" id="IPR003754">
    <property type="entry name" value="4pyrrol_synth_uPrphyn_synth"/>
</dbReference>